<feature type="transmembrane region" description="Helical" evidence="1">
    <location>
        <begin position="351"/>
        <end position="373"/>
    </location>
</feature>
<accession>A0A7S0EEM4</accession>
<keyword evidence="1" id="KW-0472">Membrane</keyword>
<feature type="transmembrane region" description="Helical" evidence="1">
    <location>
        <begin position="320"/>
        <end position="339"/>
    </location>
</feature>
<name>A0A7S0EEM4_9CRYP</name>
<feature type="transmembrane region" description="Helical" evidence="1">
    <location>
        <begin position="297"/>
        <end position="315"/>
    </location>
</feature>
<keyword evidence="1" id="KW-0812">Transmembrane</keyword>
<evidence type="ECO:0000313" key="2">
    <source>
        <dbReference type="EMBL" id="CAD8482123.1"/>
    </source>
</evidence>
<dbReference type="AlphaFoldDB" id="A0A7S0EEM4"/>
<evidence type="ECO:0000256" key="1">
    <source>
        <dbReference type="SAM" id="Phobius"/>
    </source>
</evidence>
<feature type="transmembrane region" description="Helical" evidence="1">
    <location>
        <begin position="266"/>
        <end position="285"/>
    </location>
</feature>
<proteinExistence type="predicted"/>
<protein>
    <submittedName>
        <fullName evidence="2">Uncharacterized protein</fullName>
    </submittedName>
</protein>
<dbReference type="EMBL" id="HBEO01013780">
    <property type="protein sequence ID" value="CAD8482123.1"/>
    <property type="molecule type" value="Transcribed_RNA"/>
</dbReference>
<sequence>MAPPRMPSEELVEEMPSSAVLPACKKMLSTPNEASSFIRRSSIGKTTFHDGTKNASFASLFYCSRPLEAALTRPVFQLVFAVIAVQCFHICYCSSEMVEGIKDAQMMRFTALELRGGYMPSYVKISSIGVRLSGSEVPWNQVSQEGSAVTIDFGRQVSWDSWYFNTSTESTGLDPVRFYVEQWNGETGGWTMIGSSSYVAYLNTFIFLHGRFETSKVRGMLHEFRLENASARLQWWTKGIYGILSFAIAIAGMIGKESLGKDLFKFLYFISFCLYFWCWVYIWYAEAHLKGDNGLEIYFPVPLTWLVGFMLIGCFEQEYIVHSIQIQCIFVVWGIHRLGGHPYYGKPSPHLVLMYCGVVLTSLAVLIPAFRILQLQKAKHQIMPDKLKYDYLWLEYSSKHTAALEQLEYFIRKRWGSSSGDLRQYLEHDHASPCKLLSDLYVHNDLAIFVLRSCILRWGANSDGELRSQAEAKSYVKAKHVESVATTKVQWAPVKKKRRVVEKAIRVHGGDLSRVLDVLRECLVFERVEDLSRCLEEISQDDGVEVVRVKNRLSENFDANSTAGYRDVLVNLRVQGFFWKVMEVQLVLKDFDKLKSKEGHQRYVAYRNSLCV</sequence>
<organism evidence="2">
    <name type="scientific">Hanusia phi</name>
    <dbReference type="NCBI Taxonomy" id="3032"/>
    <lineage>
        <taxon>Eukaryota</taxon>
        <taxon>Cryptophyceae</taxon>
        <taxon>Pyrenomonadales</taxon>
        <taxon>Geminigeraceae</taxon>
        <taxon>Hanusia</taxon>
    </lineage>
</organism>
<feature type="transmembrane region" description="Helical" evidence="1">
    <location>
        <begin position="235"/>
        <end position="254"/>
    </location>
</feature>
<gene>
    <name evidence="2" type="ORF">HPHI1048_LOCUS9364</name>
</gene>
<reference evidence="2" key="1">
    <citation type="submission" date="2021-01" db="EMBL/GenBank/DDBJ databases">
        <authorList>
            <person name="Corre E."/>
            <person name="Pelletier E."/>
            <person name="Niang G."/>
            <person name="Scheremetjew M."/>
            <person name="Finn R."/>
            <person name="Kale V."/>
            <person name="Holt S."/>
            <person name="Cochrane G."/>
            <person name="Meng A."/>
            <person name="Brown T."/>
            <person name="Cohen L."/>
        </authorList>
    </citation>
    <scope>NUCLEOTIDE SEQUENCE</scope>
    <source>
        <strain evidence="2">CCMP325</strain>
    </source>
</reference>
<keyword evidence="1" id="KW-1133">Transmembrane helix</keyword>